<proteinExistence type="predicted"/>
<reference evidence="1 2" key="1">
    <citation type="submission" date="2021-03" db="EMBL/GenBank/DDBJ databases">
        <title>Genomic Encyclopedia of Type Strains, Phase IV (KMG-IV): sequencing the most valuable type-strain genomes for metagenomic binning, comparative biology and taxonomic classification.</title>
        <authorList>
            <person name="Goeker M."/>
        </authorList>
    </citation>
    <scope>NUCLEOTIDE SEQUENCE [LARGE SCALE GENOMIC DNA]</scope>
    <source>
        <strain evidence="1 2">DSM 21292</strain>
    </source>
</reference>
<evidence type="ECO:0000313" key="1">
    <source>
        <dbReference type="EMBL" id="MBP2248796.1"/>
    </source>
</evidence>
<sequence length="43" mass="4907">MNQTLRLKTVRQPMAIFICPQVAKLYWKAKAKAMYGSCFASLV</sequence>
<protein>
    <submittedName>
        <fullName evidence="1">Uncharacterized protein</fullName>
    </submittedName>
</protein>
<keyword evidence="2" id="KW-1185">Reference proteome</keyword>
<comment type="caution">
    <text evidence="1">The sequence shown here is derived from an EMBL/GenBank/DDBJ whole genome shotgun (WGS) entry which is preliminary data.</text>
</comment>
<accession>A0ABS4S0Y3</accession>
<dbReference type="Proteomes" id="UP000810207">
    <property type="component" value="Unassembled WGS sequence"/>
</dbReference>
<name>A0ABS4S0Y3_PAEXY</name>
<organism evidence="1 2">
    <name type="scientific">Paenibacillus xylanexedens</name>
    <dbReference type="NCBI Taxonomy" id="528191"/>
    <lineage>
        <taxon>Bacteria</taxon>
        <taxon>Bacillati</taxon>
        <taxon>Bacillota</taxon>
        <taxon>Bacilli</taxon>
        <taxon>Bacillales</taxon>
        <taxon>Paenibacillaceae</taxon>
        <taxon>Paenibacillus</taxon>
    </lineage>
</organism>
<gene>
    <name evidence="1" type="ORF">J2Z28_005490</name>
</gene>
<dbReference type="EMBL" id="JAGIKV010000028">
    <property type="protein sequence ID" value="MBP2248796.1"/>
    <property type="molecule type" value="Genomic_DNA"/>
</dbReference>
<evidence type="ECO:0000313" key="2">
    <source>
        <dbReference type="Proteomes" id="UP000810207"/>
    </source>
</evidence>